<organism evidence="2 3">
    <name type="scientific">Dokdonella soli</name>
    <dbReference type="NCBI Taxonomy" id="529810"/>
    <lineage>
        <taxon>Bacteria</taxon>
        <taxon>Pseudomonadati</taxon>
        <taxon>Pseudomonadota</taxon>
        <taxon>Gammaproteobacteria</taxon>
        <taxon>Lysobacterales</taxon>
        <taxon>Rhodanobacteraceae</taxon>
        <taxon>Dokdonella</taxon>
    </lineage>
</organism>
<dbReference type="InterPro" id="IPR036188">
    <property type="entry name" value="FAD/NAD-bd_sf"/>
</dbReference>
<proteinExistence type="predicted"/>
<dbReference type="RefSeq" id="WP_343794074.1">
    <property type="nucleotide sequence ID" value="NZ_BAAAEU010000032.1"/>
</dbReference>
<accession>A0ABN1IZZ3</accession>
<dbReference type="InterPro" id="IPR002938">
    <property type="entry name" value="FAD-bd"/>
</dbReference>
<evidence type="ECO:0000259" key="1">
    <source>
        <dbReference type="Pfam" id="PF01494"/>
    </source>
</evidence>
<protein>
    <submittedName>
        <fullName evidence="2">Tryptophan 7-halogenase</fullName>
    </submittedName>
</protein>
<dbReference type="PANTHER" id="PTHR43747:SF1">
    <property type="entry name" value="SLR1998 PROTEIN"/>
    <property type="match status" value="1"/>
</dbReference>
<dbReference type="PANTHER" id="PTHR43747">
    <property type="entry name" value="FAD-BINDING PROTEIN"/>
    <property type="match status" value="1"/>
</dbReference>
<dbReference type="SUPFAM" id="SSF51905">
    <property type="entry name" value="FAD/NAD(P)-binding domain"/>
    <property type="match status" value="1"/>
</dbReference>
<dbReference type="Pfam" id="PF01494">
    <property type="entry name" value="FAD_binding_3"/>
    <property type="match status" value="1"/>
</dbReference>
<sequence length="580" mass="66396">MDTEKPVYDLIICGGGLAGLSLARQLDLNGFKASILVLELLVRPLPEAGFKIGESTIETGAYYFYNTLQLRDYLEEQHLEKLGLRYFYSSKGDFSSRPEYGVAKFLPAKSYQLDRGKLEHHLRALVEQSGAELRENVQVKDIDINADGPHVVTYVENGETRTARARWIVDAMGRPRYLQRKFGLGLKSPGQFNSTWWRVRGKVSVADFVDKSNTRWHERVHDDRWQSTNHMMGKGYWVWLIPLAPENTSVGIVTDESIHPFDSYNTYEKSIEWLRQHEPVVADALEGHEVIDFLKLRGYSYTSKQVFSADRWACVGVSGVFADPYYSVGSNMIGFANGYLQRMLEMDRAGTLTTEYVDFANRYFLALNDFLTDTIHRGYPNHHIGPIMALKTIWDYFVGWTTTDPQFYHETYLDPTLSKVMSGLISRVTVAQARVLELFEVWGKRTDTTGYTFEFIDYIEDLPTLKHLHVRNLFPKTENFRRMFENVRGAVDRIEELAQVIFRLAVADVLPEKLHLFPQSGWINIEAISLTPDLWEADGLFSPKTEPRDLGPLTNEIGRLFVVKMRGEETTFSQSAANAA</sequence>
<evidence type="ECO:0000313" key="3">
    <source>
        <dbReference type="Proteomes" id="UP001501523"/>
    </source>
</evidence>
<dbReference type="Gene3D" id="3.50.50.60">
    <property type="entry name" value="FAD/NAD(P)-binding domain"/>
    <property type="match status" value="1"/>
</dbReference>
<name>A0ABN1IZZ3_9GAMM</name>
<gene>
    <name evidence="2" type="ORF">GCM10009105_37450</name>
</gene>
<dbReference type="Proteomes" id="UP001501523">
    <property type="component" value="Unassembled WGS sequence"/>
</dbReference>
<dbReference type="EMBL" id="BAAAEU010000032">
    <property type="protein sequence ID" value="GAA0724662.1"/>
    <property type="molecule type" value="Genomic_DNA"/>
</dbReference>
<dbReference type="InterPro" id="IPR050816">
    <property type="entry name" value="Flavin-dep_Halogenase_NPB"/>
</dbReference>
<reference evidence="2 3" key="1">
    <citation type="journal article" date="2019" name="Int. J. Syst. Evol. Microbiol.">
        <title>The Global Catalogue of Microorganisms (GCM) 10K type strain sequencing project: providing services to taxonomists for standard genome sequencing and annotation.</title>
        <authorList>
            <consortium name="The Broad Institute Genomics Platform"/>
            <consortium name="The Broad Institute Genome Sequencing Center for Infectious Disease"/>
            <person name="Wu L."/>
            <person name="Ma J."/>
        </authorList>
    </citation>
    <scope>NUCLEOTIDE SEQUENCE [LARGE SCALE GENOMIC DNA]</scope>
    <source>
        <strain evidence="2 3">JCM 15421</strain>
    </source>
</reference>
<keyword evidence="3" id="KW-1185">Reference proteome</keyword>
<feature type="domain" description="FAD-binding" evidence="1">
    <location>
        <begin position="9"/>
        <end position="221"/>
    </location>
</feature>
<comment type="caution">
    <text evidence="2">The sequence shown here is derived from an EMBL/GenBank/DDBJ whole genome shotgun (WGS) entry which is preliminary data.</text>
</comment>
<evidence type="ECO:0000313" key="2">
    <source>
        <dbReference type="EMBL" id="GAA0724662.1"/>
    </source>
</evidence>